<organism evidence="3 4">
    <name type="scientific">Desulforamulus profundi</name>
    <dbReference type="NCBI Taxonomy" id="1383067"/>
    <lineage>
        <taxon>Bacteria</taxon>
        <taxon>Bacillati</taxon>
        <taxon>Bacillota</taxon>
        <taxon>Clostridia</taxon>
        <taxon>Eubacteriales</taxon>
        <taxon>Peptococcaceae</taxon>
        <taxon>Desulforamulus</taxon>
    </lineage>
</organism>
<dbReference type="GO" id="GO:0016020">
    <property type="term" value="C:membrane"/>
    <property type="evidence" value="ECO:0007669"/>
    <property type="project" value="TreeGrafter"/>
</dbReference>
<keyword evidence="4" id="KW-1185">Reference proteome</keyword>
<dbReference type="PANTHER" id="PTHR43798:SF31">
    <property type="entry name" value="AB HYDROLASE SUPERFAMILY PROTEIN YCLE"/>
    <property type="match status" value="1"/>
</dbReference>
<keyword evidence="1" id="KW-0378">Hydrolase</keyword>
<dbReference type="Pfam" id="PF00561">
    <property type="entry name" value="Abhydrolase_1"/>
    <property type="match status" value="1"/>
</dbReference>
<dbReference type="SUPFAM" id="SSF53474">
    <property type="entry name" value="alpha/beta-Hydrolases"/>
    <property type="match status" value="1"/>
</dbReference>
<dbReference type="InterPro" id="IPR000073">
    <property type="entry name" value="AB_hydrolase_1"/>
</dbReference>
<evidence type="ECO:0000259" key="2">
    <source>
        <dbReference type="Pfam" id="PF00561"/>
    </source>
</evidence>
<proteinExistence type="predicted"/>
<evidence type="ECO:0000313" key="4">
    <source>
        <dbReference type="Proteomes" id="UP000222564"/>
    </source>
</evidence>
<dbReference type="GO" id="GO:0016787">
    <property type="term" value="F:hydrolase activity"/>
    <property type="evidence" value="ECO:0007669"/>
    <property type="project" value="UniProtKB-KW"/>
</dbReference>
<gene>
    <name evidence="3" type="ORF">P378_10320</name>
</gene>
<sequence length="177" mass="19900">MGALVALELALLMPEKIKGLVLIGGTSRFTQAPDYHGGLPRVLVERMKKSLTRNPGQTLEKFFSLMFTSQEREEGIMEQFQKGYLSPGQNWSEKELAAGLDFLINQDLREKLGKIKVPSLIIHGDRDEICPPAAACYLHAQLKNSQLQMLPGCGHVPFLSKAEVFNEIVRRWLDDLH</sequence>
<dbReference type="Proteomes" id="UP000222564">
    <property type="component" value="Unassembled WGS sequence"/>
</dbReference>
<dbReference type="Gene3D" id="3.40.50.1820">
    <property type="entry name" value="alpha/beta hydrolase"/>
    <property type="match status" value="1"/>
</dbReference>
<dbReference type="InterPro" id="IPR029058">
    <property type="entry name" value="AB_hydrolase_fold"/>
</dbReference>
<accession>A0A2C6M7J5</accession>
<reference evidence="3 4" key="1">
    <citation type="submission" date="2013-09" db="EMBL/GenBank/DDBJ databases">
        <title>Biodegradation of hydrocarbons in the deep terrestrial subsurface : characterization of a microbial consortium composed of two Desulfotomaculum species originating from a deep geological formation.</title>
        <authorList>
            <person name="Aullo T."/>
            <person name="Berlendis S."/>
            <person name="Lascourreges J.-F."/>
            <person name="Dessort D."/>
            <person name="Saint-Laurent S."/>
            <person name="Schraauwers B."/>
            <person name="Mas J."/>
            <person name="Magot M."/>
            <person name="Ranchou-Peyruse A."/>
        </authorList>
    </citation>
    <scope>NUCLEOTIDE SEQUENCE [LARGE SCALE GENOMIC DNA]</scope>
    <source>
        <strain evidence="3 4">Bs107</strain>
    </source>
</reference>
<evidence type="ECO:0000256" key="1">
    <source>
        <dbReference type="ARBA" id="ARBA00022801"/>
    </source>
</evidence>
<dbReference type="EMBL" id="AWQQ01000054">
    <property type="protein sequence ID" value="PHJ38217.1"/>
    <property type="molecule type" value="Genomic_DNA"/>
</dbReference>
<protein>
    <recommendedName>
        <fullName evidence="2">AB hydrolase-1 domain-containing protein</fullName>
    </recommendedName>
</protein>
<dbReference type="InterPro" id="IPR050266">
    <property type="entry name" value="AB_hydrolase_sf"/>
</dbReference>
<feature type="domain" description="AB hydrolase-1" evidence="2">
    <location>
        <begin position="1"/>
        <end position="161"/>
    </location>
</feature>
<comment type="caution">
    <text evidence="3">The sequence shown here is derived from an EMBL/GenBank/DDBJ whole genome shotgun (WGS) entry which is preliminary data.</text>
</comment>
<dbReference type="PANTHER" id="PTHR43798">
    <property type="entry name" value="MONOACYLGLYCEROL LIPASE"/>
    <property type="match status" value="1"/>
</dbReference>
<name>A0A2C6M7J5_9FIRM</name>
<evidence type="ECO:0000313" key="3">
    <source>
        <dbReference type="EMBL" id="PHJ38217.1"/>
    </source>
</evidence>
<dbReference type="AlphaFoldDB" id="A0A2C6M7J5"/>